<dbReference type="InterPro" id="IPR013229">
    <property type="entry name" value="PEGA"/>
</dbReference>
<protein>
    <submittedName>
        <fullName evidence="4">PEGA domain-containing protein</fullName>
    </submittedName>
</protein>
<dbReference type="PANTHER" id="PTHR36194:SF1">
    <property type="entry name" value="S-LAYER-LIKE PROTEIN"/>
    <property type="match status" value="1"/>
</dbReference>
<feature type="domain" description="Peptidase C14 caspase" evidence="2">
    <location>
        <begin position="47"/>
        <end position="279"/>
    </location>
</feature>
<evidence type="ECO:0000259" key="2">
    <source>
        <dbReference type="Pfam" id="PF00656"/>
    </source>
</evidence>
<dbReference type="RefSeq" id="WP_165270664.1">
    <property type="nucleotide sequence ID" value="NZ_JAALLS010000023.1"/>
</dbReference>
<dbReference type="Pfam" id="PF00656">
    <property type="entry name" value="Peptidase_C14"/>
    <property type="match status" value="1"/>
</dbReference>
<sequence>MKSILVAFLCLFILNPVVAQDTVQNRGLIIKKQAGDGNDLEYYQNHYAVIVGIDDYQKNEFSDLNYATADARSIKDLLVRKFNYKEKNVKLLLNEDATKYNILSSLSALKDIERNSQVLFYFAGHGQTLQLASGGEMGILVTHDASNEDLYVTGLRMKELSDVTNLVAGKHQLYMVDACYGGLAAVTNRGGDKQRKRYLNSLLRADARQIITAGGKDEQVIEKAVWGHSAFAKVLLDGLGKELADTDQNRLITATELSSYMKSQVFAHSGGRQKPVYRRFTPDEGDFVFNLEQSNQRESRIVFNSTPSKAEVFIDGQKIGTTPVSYETAYGTKNIRISKDGFVDYSEKVDISNPDSTIYPTLDRVQSKVFISSNVTNADIFIDGRKVGTTPMSYETTYGSKQLTIRKERFNEHSQKINITSPDSSIHAVLSKARSQLSFSSNVSEANVFVNGRKVGVTPVTYETTYGPKELKVTKQGYHDFVQKINVSTPDSIINAKLNKAYSQVTISSNVAEAKVVIDGENVGITPYSGSIETGSVELVVKKSGYLPYKEYVLFSDSTEKMDIELERAASFSITSSPSEAKVFVNDSLRGDTPFKIQETDPDVYQIRLVKDGYPDVKKELDLENNYHKELNINLRDHLGSLQLIGIEADADVEITGNHLYESSDKLPATVEYLRPGTYSVSIKKKGFKSVKKTIRIDDQQEKINVINELEPKSKFASVVWSLFIPGGGQFHMGKTGRGALFLIAGAASAGYTVKSTIDFMNRADTYENARAEYNSAVSGFDHKYEIMQEAYEERKAAKDNLMLGAGIFLGVKGLELLDNLLFRSPKKRLEKAKIEFEAKSNAVGMRINF</sequence>
<dbReference type="InterPro" id="IPR029030">
    <property type="entry name" value="Caspase-like_dom_sf"/>
</dbReference>
<dbReference type="GO" id="GO:0004197">
    <property type="term" value="F:cysteine-type endopeptidase activity"/>
    <property type="evidence" value="ECO:0007669"/>
    <property type="project" value="InterPro"/>
</dbReference>
<feature type="domain" description="PEGA" evidence="3">
    <location>
        <begin position="436"/>
        <end position="492"/>
    </location>
</feature>
<keyword evidence="1" id="KW-0732">Signal</keyword>
<feature type="signal peptide" evidence="1">
    <location>
        <begin position="1"/>
        <end position="19"/>
    </location>
</feature>
<dbReference type="EMBL" id="JAALLS010000023">
    <property type="protein sequence ID" value="NGP89673.1"/>
    <property type="molecule type" value="Genomic_DNA"/>
</dbReference>
<dbReference type="Pfam" id="PF08308">
    <property type="entry name" value="PEGA"/>
    <property type="match status" value="6"/>
</dbReference>
<feature type="domain" description="PEGA" evidence="3">
    <location>
        <begin position="368"/>
        <end position="422"/>
    </location>
</feature>
<feature type="domain" description="PEGA" evidence="3">
    <location>
        <begin position="503"/>
        <end position="568"/>
    </location>
</feature>
<dbReference type="AlphaFoldDB" id="A0A6M1TB82"/>
<dbReference type="PANTHER" id="PTHR36194">
    <property type="entry name" value="S-LAYER-LIKE PROTEIN"/>
    <property type="match status" value="1"/>
</dbReference>
<name>A0A6M1TB82_9BACT</name>
<gene>
    <name evidence="4" type="ORF">G3569_15040</name>
</gene>
<dbReference type="Proteomes" id="UP000479132">
    <property type="component" value="Unassembled WGS sequence"/>
</dbReference>
<evidence type="ECO:0000313" key="4">
    <source>
        <dbReference type="EMBL" id="NGP89673.1"/>
    </source>
</evidence>
<feature type="domain" description="PEGA" evidence="3">
    <location>
        <begin position="300"/>
        <end position="352"/>
    </location>
</feature>
<dbReference type="GO" id="GO:0006508">
    <property type="term" value="P:proteolysis"/>
    <property type="evidence" value="ECO:0007669"/>
    <property type="project" value="InterPro"/>
</dbReference>
<dbReference type="SUPFAM" id="SSF52129">
    <property type="entry name" value="Caspase-like"/>
    <property type="match status" value="1"/>
</dbReference>
<dbReference type="InterPro" id="IPR018247">
    <property type="entry name" value="EF_Hand_1_Ca_BS"/>
</dbReference>
<comment type="caution">
    <text evidence="4">The sequence shown here is derived from an EMBL/GenBank/DDBJ whole genome shotgun (WGS) entry which is preliminary data.</text>
</comment>
<dbReference type="PROSITE" id="PS00018">
    <property type="entry name" value="EF_HAND_1"/>
    <property type="match status" value="1"/>
</dbReference>
<organism evidence="4 5">
    <name type="scientific">Fodinibius halophilus</name>
    <dbReference type="NCBI Taxonomy" id="1736908"/>
    <lineage>
        <taxon>Bacteria</taxon>
        <taxon>Pseudomonadati</taxon>
        <taxon>Balneolota</taxon>
        <taxon>Balneolia</taxon>
        <taxon>Balneolales</taxon>
        <taxon>Balneolaceae</taxon>
        <taxon>Fodinibius</taxon>
    </lineage>
</organism>
<proteinExistence type="predicted"/>
<evidence type="ECO:0000259" key="3">
    <source>
        <dbReference type="Pfam" id="PF08308"/>
    </source>
</evidence>
<feature type="domain" description="PEGA" evidence="3">
    <location>
        <begin position="572"/>
        <end position="636"/>
    </location>
</feature>
<dbReference type="Gene3D" id="3.40.50.1460">
    <property type="match status" value="1"/>
</dbReference>
<feature type="domain" description="PEGA" evidence="3">
    <location>
        <begin position="668"/>
        <end position="713"/>
    </location>
</feature>
<keyword evidence="5" id="KW-1185">Reference proteome</keyword>
<accession>A0A6M1TB82</accession>
<evidence type="ECO:0000313" key="5">
    <source>
        <dbReference type="Proteomes" id="UP000479132"/>
    </source>
</evidence>
<feature type="chain" id="PRO_5026745504" evidence="1">
    <location>
        <begin position="20"/>
        <end position="850"/>
    </location>
</feature>
<evidence type="ECO:0000256" key="1">
    <source>
        <dbReference type="SAM" id="SignalP"/>
    </source>
</evidence>
<reference evidence="4 5" key="1">
    <citation type="submission" date="2020-02" db="EMBL/GenBank/DDBJ databases">
        <title>Aliifodinibius halophilus 2W32, complete genome.</title>
        <authorList>
            <person name="Li Y."/>
            <person name="Wu S."/>
        </authorList>
    </citation>
    <scope>NUCLEOTIDE SEQUENCE [LARGE SCALE GENOMIC DNA]</scope>
    <source>
        <strain evidence="4 5">2W32</strain>
    </source>
</reference>
<dbReference type="InterPro" id="IPR011600">
    <property type="entry name" value="Pept_C14_caspase"/>
</dbReference>